<protein>
    <submittedName>
        <fullName evidence="2">Os08g0229500 protein</fullName>
    </submittedName>
</protein>
<reference evidence="2 3" key="1">
    <citation type="journal article" date="2005" name="Nature">
        <title>The map-based sequence of the rice genome.</title>
        <authorList>
            <consortium name="International rice genome sequencing project (IRGSP)"/>
            <person name="Matsumoto T."/>
            <person name="Wu J."/>
            <person name="Kanamori H."/>
            <person name="Katayose Y."/>
            <person name="Fujisawa M."/>
            <person name="Namiki N."/>
            <person name="Mizuno H."/>
            <person name="Yamamoto K."/>
            <person name="Antonio B.A."/>
            <person name="Baba T."/>
            <person name="Sakata K."/>
            <person name="Nagamura Y."/>
            <person name="Aoki H."/>
            <person name="Arikawa K."/>
            <person name="Arita K."/>
            <person name="Bito T."/>
            <person name="Chiden Y."/>
            <person name="Fujitsuka N."/>
            <person name="Fukunaka R."/>
            <person name="Hamada M."/>
            <person name="Harada C."/>
            <person name="Hayashi A."/>
            <person name="Hijishita S."/>
            <person name="Honda M."/>
            <person name="Hosokawa S."/>
            <person name="Ichikawa Y."/>
            <person name="Idonuma A."/>
            <person name="Iijima M."/>
            <person name="Ikeda M."/>
            <person name="Ikeno M."/>
            <person name="Ito K."/>
            <person name="Ito S."/>
            <person name="Ito T."/>
            <person name="Ito Y."/>
            <person name="Ito Y."/>
            <person name="Iwabuchi A."/>
            <person name="Kamiya K."/>
            <person name="Karasawa W."/>
            <person name="Kurita K."/>
            <person name="Katagiri S."/>
            <person name="Kikuta A."/>
            <person name="Kobayashi H."/>
            <person name="Kobayashi N."/>
            <person name="Machita K."/>
            <person name="Maehara T."/>
            <person name="Masukawa M."/>
            <person name="Mizubayashi T."/>
            <person name="Mukai Y."/>
            <person name="Nagasaki H."/>
            <person name="Nagata Y."/>
            <person name="Naito S."/>
            <person name="Nakashima M."/>
            <person name="Nakama Y."/>
            <person name="Nakamichi Y."/>
            <person name="Nakamura M."/>
            <person name="Meguro A."/>
            <person name="Negishi M."/>
            <person name="Ohta I."/>
            <person name="Ohta T."/>
            <person name="Okamoto M."/>
            <person name="Ono N."/>
            <person name="Saji S."/>
            <person name="Sakaguchi M."/>
            <person name="Sakai K."/>
            <person name="Shibata M."/>
            <person name="Shimokawa T."/>
            <person name="Song J."/>
            <person name="Takazaki Y."/>
            <person name="Terasawa K."/>
            <person name="Tsugane M."/>
            <person name="Tsuji K."/>
            <person name="Ueda S."/>
            <person name="Waki K."/>
            <person name="Yamagata H."/>
            <person name="Yamamoto M."/>
            <person name="Yamamoto S."/>
            <person name="Yamane H."/>
            <person name="Yoshiki S."/>
            <person name="Yoshihara R."/>
            <person name="Yukawa K."/>
            <person name="Zhong H."/>
            <person name="Yano M."/>
            <person name="Yuan Q."/>
            <person name="Ouyang S."/>
            <person name="Liu J."/>
            <person name="Jones K.M."/>
            <person name="Gansberger K."/>
            <person name="Moffat K."/>
            <person name="Hill J."/>
            <person name="Bera J."/>
            <person name="Fadrosh D."/>
            <person name="Jin S."/>
            <person name="Johri S."/>
            <person name="Kim M."/>
            <person name="Overton L."/>
            <person name="Reardon M."/>
            <person name="Tsitrin T."/>
            <person name="Vuong H."/>
            <person name="Weaver B."/>
            <person name="Ciecko A."/>
            <person name="Tallon L."/>
            <person name="Jackson J."/>
            <person name="Pai G."/>
            <person name="Aken S.V."/>
            <person name="Utterback T."/>
            <person name="Reidmuller S."/>
            <person name="Feldblyum T."/>
            <person name="Hsiao J."/>
            <person name="Zismann V."/>
            <person name="Iobst S."/>
            <person name="de Vazeille A.R."/>
            <person name="Buell C.R."/>
            <person name="Ying K."/>
            <person name="Li Y."/>
            <person name="Lu T."/>
            <person name="Huang Y."/>
            <person name="Zhao Q."/>
            <person name="Feng Q."/>
            <person name="Zhang L."/>
            <person name="Zhu J."/>
            <person name="Weng Q."/>
            <person name="Mu J."/>
            <person name="Lu Y."/>
            <person name="Fan D."/>
            <person name="Liu Y."/>
            <person name="Guan J."/>
            <person name="Zhang Y."/>
            <person name="Yu S."/>
            <person name="Liu X."/>
            <person name="Zhang Y."/>
            <person name="Hong G."/>
            <person name="Han B."/>
            <person name="Choisne N."/>
            <person name="Demange N."/>
            <person name="Orjeda G."/>
            <person name="Samain S."/>
            <person name="Cattolico L."/>
            <person name="Pelletier E."/>
            <person name="Couloux A."/>
            <person name="Segurens B."/>
            <person name="Wincker P."/>
            <person name="D'Hont A."/>
            <person name="Scarpelli C."/>
            <person name="Weissenbach J."/>
            <person name="Salanoubat M."/>
            <person name="Quetier F."/>
            <person name="Yu Y."/>
            <person name="Kim H.R."/>
            <person name="Rambo T."/>
            <person name="Currie J."/>
            <person name="Collura K."/>
            <person name="Luo M."/>
            <person name="Yang T."/>
            <person name="Ammiraju J.S.S."/>
            <person name="Engler F."/>
            <person name="Soderlund C."/>
            <person name="Wing R.A."/>
            <person name="Palmer L.E."/>
            <person name="de la Bastide M."/>
            <person name="Spiegel L."/>
            <person name="Nascimento L."/>
            <person name="Zutavern T."/>
            <person name="O'Shaughnessy A."/>
            <person name="Dike S."/>
            <person name="Dedhia N."/>
            <person name="Preston R."/>
            <person name="Balija V."/>
            <person name="McCombie W.R."/>
            <person name="Chow T."/>
            <person name="Chen H."/>
            <person name="Chung M."/>
            <person name="Chen C."/>
            <person name="Shaw J."/>
            <person name="Wu H."/>
            <person name="Hsiao K."/>
            <person name="Chao Y."/>
            <person name="Chu M."/>
            <person name="Cheng C."/>
            <person name="Hour A."/>
            <person name="Lee P."/>
            <person name="Lin S."/>
            <person name="Lin Y."/>
            <person name="Liou J."/>
            <person name="Liu S."/>
            <person name="Hsing Y."/>
            <person name="Raghuvanshi S."/>
            <person name="Mohanty A."/>
            <person name="Bharti A.K."/>
            <person name="Gaur A."/>
            <person name="Gupta V."/>
            <person name="Kumar D."/>
            <person name="Ravi V."/>
            <person name="Vij S."/>
            <person name="Kapur A."/>
            <person name="Khurana P."/>
            <person name="Khurana P."/>
            <person name="Khurana J.P."/>
            <person name="Tyagi A.K."/>
            <person name="Gaikwad K."/>
            <person name="Singh A."/>
            <person name="Dalal V."/>
            <person name="Srivastava S."/>
            <person name="Dixit A."/>
            <person name="Pal A.K."/>
            <person name="Ghazi I.A."/>
            <person name="Yadav M."/>
            <person name="Pandit A."/>
            <person name="Bhargava A."/>
            <person name="Sureshbabu K."/>
            <person name="Batra K."/>
            <person name="Sharma T.R."/>
            <person name="Mohapatra T."/>
            <person name="Singh N.K."/>
            <person name="Messing J."/>
            <person name="Nelson A.B."/>
            <person name="Fuks G."/>
            <person name="Kavchok S."/>
            <person name="Keizer G."/>
            <person name="Linton E."/>
            <person name="Llaca V."/>
            <person name="Song R."/>
            <person name="Tanyolac B."/>
            <person name="Young S."/>
            <person name="Ho-Il K."/>
            <person name="Hahn J.H."/>
            <person name="Sangsakoo G."/>
            <person name="Vanavichit A."/>
            <person name="de Mattos Luiz.A.T."/>
            <person name="Zimmer P.D."/>
            <person name="Malone G."/>
            <person name="Dellagostin O."/>
            <person name="de Oliveira A.C."/>
            <person name="Bevan M."/>
            <person name="Bancroft I."/>
            <person name="Minx P."/>
            <person name="Cordum H."/>
            <person name="Wilson R."/>
            <person name="Cheng Z."/>
            <person name="Jin W."/>
            <person name="Jiang J."/>
            <person name="Leong S.A."/>
            <person name="Iwama H."/>
            <person name="Gojobori T."/>
            <person name="Itoh T."/>
            <person name="Niimura Y."/>
            <person name="Fujii Y."/>
            <person name="Habara T."/>
            <person name="Sakai H."/>
            <person name="Sato Y."/>
            <person name="Wilson G."/>
            <person name="Kumar K."/>
            <person name="McCouch S."/>
            <person name="Juretic N."/>
            <person name="Hoen D."/>
            <person name="Wright S."/>
            <person name="Bruskiewich R."/>
            <person name="Bureau T."/>
            <person name="Miyao A."/>
            <person name="Hirochika H."/>
            <person name="Nishikawa T."/>
            <person name="Kadowaki K."/>
            <person name="Sugiura M."/>
            <person name="Burr B."/>
            <person name="Sasaki T."/>
        </authorList>
    </citation>
    <scope>NUCLEOTIDE SEQUENCE [LARGE SCALE GENOMIC DNA]</scope>
    <source>
        <strain evidence="3">cv. Nipponbare</strain>
    </source>
</reference>
<reference evidence="3" key="2">
    <citation type="journal article" date="2008" name="Nucleic Acids Res.">
        <title>The rice annotation project database (RAP-DB): 2008 update.</title>
        <authorList>
            <consortium name="The rice annotation project (RAP)"/>
        </authorList>
    </citation>
    <scope>GENOME REANNOTATION</scope>
    <source>
        <strain evidence="3">cv. Nipponbare</strain>
    </source>
</reference>
<accession>A0A0P0XDH9</accession>
<feature type="compositionally biased region" description="Basic and acidic residues" evidence="1">
    <location>
        <begin position="16"/>
        <end position="26"/>
    </location>
</feature>
<name>A0A0P0XDH9_ORYSJ</name>
<sequence>MPAPAAPHSSRSRSRRTSDASLKKASDDDDLLSRSSSSVMERTCTMIRRALIHRSINAIKSSTEEESRSLCPAWRSRTHSTSSCENHLWRRASSWRRRPNARMSPCV</sequence>
<dbReference type="Proteomes" id="UP000000763">
    <property type="component" value="Chromosome 8"/>
</dbReference>
<dbReference type="KEGG" id="dosa:Os08g0229500"/>
<dbReference type="EMBL" id="AP008214">
    <property type="protein sequence ID" value="BAF23206.1"/>
    <property type="molecule type" value="Genomic_DNA"/>
</dbReference>
<proteinExistence type="predicted"/>
<dbReference type="Gramene" id="Os08t0229500-01">
    <property type="protein sequence ID" value="Os08t0229500-01"/>
    <property type="gene ID" value="Os08g0229500"/>
</dbReference>
<feature type="region of interest" description="Disordered" evidence="1">
    <location>
        <begin position="1"/>
        <end position="38"/>
    </location>
</feature>
<dbReference type="AlphaFoldDB" id="A0A0P0XDH9"/>
<evidence type="ECO:0000256" key="1">
    <source>
        <dbReference type="SAM" id="MobiDB-lite"/>
    </source>
</evidence>
<evidence type="ECO:0000313" key="3">
    <source>
        <dbReference type="Proteomes" id="UP000000763"/>
    </source>
</evidence>
<evidence type="ECO:0000313" key="2">
    <source>
        <dbReference type="EMBL" id="BAF23206.1"/>
    </source>
</evidence>
<dbReference type="SMR" id="A0A0P0XDH9"/>
<organism evidence="2 3">
    <name type="scientific">Oryza sativa subsp. japonica</name>
    <name type="common">Rice</name>
    <dbReference type="NCBI Taxonomy" id="39947"/>
    <lineage>
        <taxon>Eukaryota</taxon>
        <taxon>Viridiplantae</taxon>
        <taxon>Streptophyta</taxon>
        <taxon>Embryophyta</taxon>
        <taxon>Tracheophyta</taxon>
        <taxon>Spermatophyta</taxon>
        <taxon>Magnoliopsida</taxon>
        <taxon>Liliopsida</taxon>
        <taxon>Poales</taxon>
        <taxon>Poaceae</taxon>
        <taxon>BOP clade</taxon>
        <taxon>Oryzoideae</taxon>
        <taxon>Oryzeae</taxon>
        <taxon>Oryzinae</taxon>
        <taxon>Oryza</taxon>
        <taxon>Oryza sativa</taxon>
    </lineage>
</organism>
<gene>
    <name evidence="2" type="ordered locus">Os08g0229500</name>
</gene>